<evidence type="ECO:0000313" key="3">
    <source>
        <dbReference type="Proteomes" id="UP000199568"/>
    </source>
</evidence>
<dbReference type="STRING" id="426128.SAMN05660297_02888"/>
<keyword evidence="1" id="KW-1133">Transmembrane helix</keyword>
<name>A0A1I0FNL6_9FIRM</name>
<proteinExistence type="predicted"/>
<evidence type="ECO:0000256" key="1">
    <source>
        <dbReference type="SAM" id="Phobius"/>
    </source>
</evidence>
<accession>A0A1I0FNL6</accession>
<dbReference type="InterPro" id="IPR007047">
    <property type="entry name" value="Flp_Fap"/>
</dbReference>
<sequence>MELLKRLWREEEGQGMTEYGLIIALVALAVIIGLRALGTGLGEIFDNIKDTLAGAEAGGGTGEGS</sequence>
<keyword evidence="3" id="KW-1185">Reference proteome</keyword>
<evidence type="ECO:0000313" key="2">
    <source>
        <dbReference type="EMBL" id="SET59841.1"/>
    </source>
</evidence>
<dbReference type="Proteomes" id="UP000199568">
    <property type="component" value="Unassembled WGS sequence"/>
</dbReference>
<reference evidence="2 3" key="1">
    <citation type="submission" date="2016-10" db="EMBL/GenBank/DDBJ databases">
        <authorList>
            <person name="de Groot N.N."/>
        </authorList>
    </citation>
    <scope>NUCLEOTIDE SEQUENCE [LARGE SCALE GENOMIC DNA]</scope>
    <source>
        <strain evidence="2 3">DSM 18979</strain>
    </source>
</reference>
<dbReference type="Pfam" id="PF04964">
    <property type="entry name" value="Flp_Fap"/>
    <property type="match status" value="1"/>
</dbReference>
<keyword evidence="1" id="KW-0812">Transmembrane</keyword>
<dbReference type="RefSeq" id="WP_090445609.1">
    <property type="nucleotide sequence ID" value="NZ_FOHU01000015.1"/>
</dbReference>
<dbReference type="AlphaFoldDB" id="A0A1I0FNL6"/>
<protein>
    <submittedName>
        <fullName evidence="2">Pilus assembly protein Flp/PilA</fullName>
    </submittedName>
</protein>
<gene>
    <name evidence="2" type="ORF">SAMN05660297_02888</name>
</gene>
<dbReference type="EMBL" id="FOHU01000015">
    <property type="protein sequence ID" value="SET59841.1"/>
    <property type="molecule type" value="Genomic_DNA"/>
</dbReference>
<keyword evidence="1" id="KW-0472">Membrane</keyword>
<feature type="transmembrane region" description="Helical" evidence="1">
    <location>
        <begin position="20"/>
        <end position="38"/>
    </location>
</feature>
<organism evidence="2 3">
    <name type="scientific">Natronincola peptidivorans</name>
    <dbReference type="NCBI Taxonomy" id="426128"/>
    <lineage>
        <taxon>Bacteria</taxon>
        <taxon>Bacillati</taxon>
        <taxon>Bacillota</taxon>
        <taxon>Clostridia</taxon>
        <taxon>Peptostreptococcales</taxon>
        <taxon>Natronincolaceae</taxon>
        <taxon>Natronincola</taxon>
    </lineage>
</organism>